<organism evidence="1 2">
    <name type="scientific">Pseudoalteromonas rubra</name>
    <dbReference type="NCBI Taxonomy" id="43658"/>
    <lineage>
        <taxon>Bacteria</taxon>
        <taxon>Pseudomonadati</taxon>
        <taxon>Pseudomonadota</taxon>
        <taxon>Gammaproteobacteria</taxon>
        <taxon>Alteromonadales</taxon>
        <taxon>Pseudoalteromonadaceae</taxon>
        <taxon>Pseudoalteromonas</taxon>
    </lineage>
</organism>
<comment type="caution">
    <text evidence="1">The sequence shown here is derived from an EMBL/GenBank/DDBJ whole genome shotgun (WGS) entry which is preliminary data.</text>
</comment>
<proteinExistence type="predicted"/>
<accession>A0A8T0C7Z0</accession>
<evidence type="ECO:0000313" key="2">
    <source>
        <dbReference type="Proteomes" id="UP000016480"/>
    </source>
</evidence>
<protein>
    <submittedName>
        <fullName evidence="1">Uncharacterized protein</fullName>
    </submittedName>
</protein>
<dbReference type="AlphaFoldDB" id="A0A8T0C7Z0"/>
<sequence>MNLSSSYPFLESTTLEIAWKNTLEVVVAVTLNFALIMIL</sequence>
<gene>
    <name evidence="1" type="ORF">PRUB_a0662</name>
</gene>
<dbReference type="Proteomes" id="UP000016480">
    <property type="component" value="Unassembled WGS sequence"/>
</dbReference>
<dbReference type="EMBL" id="AHCD03000035">
    <property type="protein sequence ID" value="KAF7786182.1"/>
    <property type="molecule type" value="Genomic_DNA"/>
</dbReference>
<evidence type="ECO:0000313" key="1">
    <source>
        <dbReference type="EMBL" id="KAF7786182.1"/>
    </source>
</evidence>
<name>A0A8T0C7Z0_9GAMM</name>
<reference evidence="1 2" key="1">
    <citation type="journal article" date="2012" name="J. Bacteriol.">
        <title>Genome sequence of the cycloprodigiosin-producing bacterial strain Pseudoalteromonas rubra ATCC 29570(T).</title>
        <authorList>
            <person name="Xie B.B."/>
            <person name="Shu Y.L."/>
            <person name="Qin Q.L."/>
            <person name="Rong J.C."/>
            <person name="Zhang X.Y."/>
            <person name="Chen X.L."/>
            <person name="Zhou B.C."/>
            <person name="Zhang Y.Z."/>
        </authorList>
    </citation>
    <scope>NUCLEOTIDE SEQUENCE [LARGE SCALE GENOMIC DNA]</scope>
    <source>
        <strain evidence="1 2">DSM 6842</strain>
    </source>
</reference>